<evidence type="ECO:0000256" key="5">
    <source>
        <dbReference type="SAM" id="MobiDB-lite"/>
    </source>
</evidence>
<comment type="subcellular location">
    <subcellularLocation>
        <location evidence="1">Membrane</location>
        <topology evidence="1">Multi-pass membrane protein</topology>
    </subcellularLocation>
</comment>
<dbReference type="SUPFAM" id="SSF81321">
    <property type="entry name" value="Family A G protein-coupled receptor-like"/>
    <property type="match status" value="1"/>
</dbReference>
<evidence type="ECO:0000256" key="6">
    <source>
        <dbReference type="SAM" id="Phobius"/>
    </source>
</evidence>
<dbReference type="Gene3D" id="1.20.1070.10">
    <property type="entry name" value="Rhodopsin 7-helix transmembrane proteins"/>
    <property type="match status" value="1"/>
</dbReference>
<proteinExistence type="predicted"/>
<dbReference type="Pfam" id="PF11970">
    <property type="entry name" value="GPR_Gpa2_C"/>
    <property type="match status" value="1"/>
</dbReference>
<organism evidence="8 9">
    <name type="scientific">Aspergillus ellipticus CBS 707.79</name>
    <dbReference type="NCBI Taxonomy" id="1448320"/>
    <lineage>
        <taxon>Eukaryota</taxon>
        <taxon>Fungi</taxon>
        <taxon>Dikarya</taxon>
        <taxon>Ascomycota</taxon>
        <taxon>Pezizomycotina</taxon>
        <taxon>Eurotiomycetes</taxon>
        <taxon>Eurotiomycetidae</taxon>
        <taxon>Eurotiales</taxon>
        <taxon>Aspergillaceae</taxon>
        <taxon>Aspergillus</taxon>
        <taxon>Aspergillus subgen. Circumdati</taxon>
    </lineage>
</organism>
<feature type="transmembrane region" description="Helical" evidence="6">
    <location>
        <begin position="288"/>
        <end position="312"/>
    </location>
</feature>
<dbReference type="GO" id="GO:0004930">
    <property type="term" value="F:G protein-coupled receptor activity"/>
    <property type="evidence" value="ECO:0007669"/>
    <property type="project" value="TreeGrafter"/>
</dbReference>
<feature type="transmembrane region" description="Helical" evidence="6">
    <location>
        <begin position="44"/>
        <end position="67"/>
    </location>
</feature>
<feature type="transmembrane region" description="Helical" evidence="6">
    <location>
        <begin position="88"/>
        <end position="111"/>
    </location>
</feature>
<dbReference type="AlphaFoldDB" id="A0A319DIW1"/>
<dbReference type="EMBL" id="KZ825832">
    <property type="protein sequence ID" value="PYH96864.1"/>
    <property type="molecule type" value="Genomic_DNA"/>
</dbReference>
<accession>A0A319DIW1</accession>
<evidence type="ECO:0000256" key="1">
    <source>
        <dbReference type="ARBA" id="ARBA00004141"/>
    </source>
</evidence>
<feature type="region of interest" description="Disordered" evidence="5">
    <location>
        <begin position="409"/>
        <end position="444"/>
    </location>
</feature>
<dbReference type="PANTHER" id="PTHR23112">
    <property type="entry name" value="G PROTEIN-COUPLED RECEPTOR 157-RELATED"/>
    <property type="match status" value="1"/>
</dbReference>
<dbReference type="Proteomes" id="UP000247810">
    <property type="component" value="Unassembled WGS sequence"/>
</dbReference>
<dbReference type="PANTHER" id="PTHR23112:SF37">
    <property type="entry name" value="G PROTEIN-COUPLED RECEPTOR GPR1"/>
    <property type="match status" value="1"/>
</dbReference>
<feature type="compositionally biased region" description="Basic and acidic residues" evidence="5">
    <location>
        <begin position="419"/>
        <end position="428"/>
    </location>
</feature>
<keyword evidence="3 6" id="KW-1133">Transmembrane helix</keyword>
<sequence length="444" mass="49865">MSAIRILRALGLFDERDLFRRLAANQDGVTLDIDPLPNTQRKGLIAISVMAILSFIATLALISFISYRLIFWRGSYKRYIGYNQYVVLIYNLVLADLQQSLAFLICLKWIAENKISSDSAGCFLQGFWLQIGDPASGLFVLAIAFHTFLLVALGRKMSHRVFVSFVVGLWLFVAVLVIIPLASHGRYVFIPSGAWCWISEDYESIRLWTHYIWIFLAEFGTVCLYAVMWFQLRHRIKASAILGQSHVESLKRLRRVIGYMVIYPIAYIVLSLPLAAGRMATAQNDSPSLAYFCVAGAMITSSGLVDALLYTLTRRNLILESEPSHDRSYNRFASSKNRRTTDNHLTTITADPKITRTDISALRKGRRSAEDDLEHTVRDGSTDNIVQHTGMELSTLGKVYQHTTIEITHEPAFSSEAEGSDRSSKDSSGHSGGANDTSTRMWGR</sequence>
<feature type="compositionally biased region" description="Polar residues" evidence="5">
    <location>
        <begin position="434"/>
        <end position="444"/>
    </location>
</feature>
<evidence type="ECO:0000256" key="4">
    <source>
        <dbReference type="ARBA" id="ARBA00023136"/>
    </source>
</evidence>
<dbReference type="InterPro" id="IPR022596">
    <property type="entry name" value="GPR1/2/3_C"/>
</dbReference>
<protein>
    <submittedName>
        <fullName evidence="8">Integral membrane protein</fullName>
    </submittedName>
</protein>
<feature type="transmembrane region" description="Helical" evidence="6">
    <location>
        <begin position="256"/>
        <end position="276"/>
    </location>
</feature>
<dbReference type="GO" id="GO:0005886">
    <property type="term" value="C:plasma membrane"/>
    <property type="evidence" value="ECO:0007669"/>
    <property type="project" value="TreeGrafter"/>
</dbReference>
<dbReference type="STRING" id="1448320.A0A319DIW1"/>
<reference evidence="8 9" key="1">
    <citation type="submission" date="2018-02" db="EMBL/GenBank/DDBJ databases">
        <title>The genomes of Aspergillus section Nigri reveals drivers in fungal speciation.</title>
        <authorList>
            <consortium name="DOE Joint Genome Institute"/>
            <person name="Vesth T.C."/>
            <person name="Nybo J."/>
            <person name="Theobald S."/>
            <person name="Brandl J."/>
            <person name="Frisvad J.C."/>
            <person name="Nielsen K.F."/>
            <person name="Lyhne E.K."/>
            <person name="Kogle M.E."/>
            <person name="Kuo A."/>
            <person name="Riley R."/>
            <person name="Clum A."/>
            <person name="Nolan M."/>
            <person name="Lipzen A."/>
            <person name="Salamov A."/>
            <person name="Henrissat B."/>
            <person name="Wiebenga A."/>
            <person name="De vries R.P."/>
            <person name="Grigoriev I.V."/>
            <person name="Mortensen U.H."/>
            <person name="Andersen M.R."/>
            <person name="Baker S.E."/>
        </authorList>
    </citation>
    <scope>NUCLEOTIDE SEQUENCE [LARGE SCALE GENOMIC DNA]</scope>
    <source>
        <strain evidence="8 9">CBS 707.79</strain>
    </source>
</reference>
<name>A0A319DIW1_9EURO</name>
<keyword evidence="4 6" id="KW-0472">Membrane</keyword>
<feature type="domain" description="G protein-coupled receptor GPR1/2/3 C-terminal" evidence="7">
    <location>
        <begin position="249"/>
        <end position="317"/>
    </location>
</feature>
<gene>
    <name evidence="8" type="ORF">BO71DRAFT_417465</name>
</gene>
<keyword evidence="9" id="KW-1185">Reference proteome</keyword>
<dbReference type="OrthoDB" id="100006at2759"/>
<dbReference type="GO" id="GO:0007189">
    <property type="term" value="P:adenylate cyclase-activating G protein-coupled receptor signaling pathway"/>
    <property type="evidence" value="ECO:0007669"/>
    <property type="project" value="TreeGrafter"/>
</dbReference>
<evidence type="ECO:0000313" key="9">
    <source>
        <dbReference type="Proteomes" id="UP000247810"/>
    </source>
</evidence>
<feature type="transmembrane region" description="Helical" evidence="6">
    <location>
        <begin position="211"/>
        <end position="230"/>
    </location>
</feature>
<dbReference type="VEuPathDB" id="FungiDB:BO71DRAFT_417465"/>
<feature type="transmembrane region" description="Helical" evidence="6">
    <location>
        <begin position="161"/>
        <end position="182"/>
    </location>
</feature>
<feature type="transmembrane region" description="Helical" evidence="6">
    <location>
        <begin position="135"/>
        <end position="154"/>
    </location>
</feature>
<evidence type="ECO:0000256" key="2">
    <source>
        <dbReference type="ARBA" id="ARBA00022692"/>
    </source>
</evidence>
<evidence type="ECO:0000256" key="3">
    <source>
        <dbReference type="ARBA" id="ARBA00022989"/>
    </source>
</evidence>
<evidence type="ECO:0000259" key="7">
    <source>
        <dbReference type="Pfam" id="PF11970"/>
    </source>
</evidence>
<evidence type="ECO:0000313" key="8">
    <source>
        <dbReference type="EMBL" id="PYH96864.1"/>
    </source>
</evidence>
<keyword evidence="2 6" id="KW-0812">Transmembrane</keyword>